<feature type="transmembrane region" description="Helical" evidence="1">
    <location>
        <begin position="69"/>
        <end position="87"/>
    </location>
</feature>
<evidence type="ECO:0000256" key="1">
    <source>
        <dbReference type="SAM" id="Phobius"/>
    </source>
</evidence>
<feature type="transmembrane region" description="Helical" evidence="1">
    <location>
        <begin position="40"/>
        <end position="57"/>
    </location>
</feature>
<feature type="transmembrane region" description="Helical" evidence="1">
    <location>
        <begin position="99"/>
        <end position="119"/>
    </location>
</feature>
<reference evidence="2" key="1">
    <citation type="journal article" date="2014" name="Genome Biol. Evol.">
        <title>Pangenome evidence for extensive interdomain horizontal transfer affecting lineage core and shell genes in uncultured planktonic thaumarchaeota and euryarchaeota.</title>
        <authorList>
            <person name="Deschamps P."/>
            <person name="Zivanovic Y."/>
            <person name="Moreira D."/>
            <person name="Rodriguez-Valera F."/>
            <person name="Lopez-Garcia P."/>
        </authorList>
    </citation>
    <scope>NUCLEOTIDE SEQUENCE</scope>
</reference>
<evidence type="ECO:0000313" key="2">
    <source>
        <dbReference type="EMBL" id="AIF19781.1"/>
    </source>
</evidence>
<accession>A0A075HTR6</accession>
<feature type="transmembrane region" description="Helical" evidence="1">
    <location>
        <begin position="12"/>
        <end position="34"/>
    </location>
</feature>
<organism evidence="2">
    <name type="scientific">uncultured marine group II/III euryarchaeote KM3_87_G01</name>
    <dbReference type="NCBI Taxonomy" id="1456533"/>
    <lineage>
        <taxon>Archaea</taxon>
        <taxon>Methanobacteriati</taxon>
        <taxon>Methanobacteriota</taxon>
        <taxon>environmental samples</taxon>
    </lineage>
</organism>
<proteinExistence type="predicted"/>
<keyword evidence="1" id="KW-0472">Membrane</keyword>
<dbReference type="EMBL" id="KF901147">
    <property type="protein sequence ID" value="AIF19781.1"/>
    <property type="molecule type" value="Genomic_DNA"/>
</dbReference>
<name>A0A075HTR6_9EURY</name>
<keyword evidence="1" id="KW-1133">Transmembrane helix</keyword>
<dbReference type="AlphaFoldDB" id="A0A075HTR6"/>
<sequence>MSEQTYTFAGRSMPEISIAVGLVFTLWGVAAYVISDMASMTAMIPMFVGGPIGLMGLLSKLNPDKRKMFMHISAMFGLLCALGGLRLPMVIMNDESSTLLIASHTILLVLGSIYTYLCVQSFIWIRKQREATEE</sequence>
<protein>
    <submittedName>
        <fullName evidence="2">Uncharacterized protein</fullName>
    </submittedName>
</protein>
<keyword evidence="1" id="KW-0812">Transmembrane</keyword>